<feature type="domain" description="Peptidase M24 C-terminal" evidence="6">
    <location>
        <begin position="541"/>
        <end position="601"/>
    </location>
</feature>
<evidence type="ECO:0000259" key="6">
    <source>
        <dbReference type="Pfam" id="PF16188"/>
    </source>
</evidence>
<evidence type="ECO:0000259" key="4">
    <source>
        <dbReference type="Pfam" id="PF00557"/>
    </source>
</evidence>
<dbReference type="Proteomes" id="UP000292781">
    <property type="component" value="Unassembled WGS sequence"/>
</dbReference>
<dbReference type="InterPro" id="IPR029149">
    <property type="entry name" value="Creatin/AminoP/Spt16_N"/>
</dbReference>
<organism evidence="7 8">
    <name type="scientific">Siculibacillus lacustris</name>
    <dbReference type="NCBI Taxonomy" id="1549641"/>
    <lineage>
        <taxon>Bacteria</taxon>
        <taxon>Pseudomonadati</taxon>
        <taxon>Pseudomonadota</taxon>
        <taxon>Alphaproteobacteria</taxon>
        <taxon>Hyphomicrobiales</taxon>
        <taxon>Ancalomicrobiaceae</taxon>
        <taxon>Siculibacillus</taxon>
    </lineage>
</organism>
<dbReference type="EMBL" id="SJFN01000010">
    <property type="protein sequence ID" value="TBW38694.1"/>
    <property type="molecule type" value="Genomic_DNA"/>
</dbReference>
<dbReference type="InterPro" id="IPR032416">
    <property type="entry name" value="Peptidase_M24_C"/>
</dbReference>
<keyword evidence="8" id="KW-1185">Reference proteome</keyword>
<evidence type="ECO:0000313" key="7">
    <source>
        <dbReference type="EMBL" id="TBW38694.1"/>
    </source>
</evidence>
<keyword evidence="7" id="KW-0031">Aminopeptidase</keyword>
<dbReference type="PANTHER" id="PTHR43763:SF6">
    <property type="entry name" value="XAA-PRO AMINOPEPTIDASE 1"/>
    <property type="match status" value="1"/>
</dbReference>
<comment type="similarity">
    <text evidence="1">Belongs to the peptidase M24B family.</text>
</comment>
<dbReference type="Pfam" id="PF16189">
    <property type="entry name" value="Creatinase_N_2"/>
    <property type="match status" value="1"/>
</dbReference>
<dbReference type="SUPFAM" id="SSF55920">
    <property type="entry name" value="Creatinase/aminopeptidase"/>
    <property type="match status" value="1"/>
</dbReference>
<dbReference type="GO" id="GO:0046872">
    <property type="term" value="F:metal ion binding"/>
    <property type="evidence" value="ECO:0007669"/>
    <property type="project" value="UniProtKB-KW"/>
</dbReference>
<dbReference type="SUPFAM" id="SSF53092">
    <property type="entry name" value="Creatinase/prolidase N-terminal domain"/>
    <property type="match status" value="2"/>
</dbReference>
<dbReference type="RefSeq" id="WP_131308131.1">
    <property type="nucleotide sequence ID" value="NZ_SJFN01000010.1"/>
</dbReference>
<dbReference type="Gene3D" id="3.40.350.10">
    <property type="entry name" value="Creatinase/prolidase N-terminal domain"/>
    <property type="match status" value="2"/>
</dbReference>
<dbReference type="InterPro" id="IPR036005">
    <property type="entry name" value="Creatinase/aminopeptidase-like"/>
</dbReference>
<evidence type="ECO:0000256" key="1">
    <source>
        <dbReference type="ARBA" id="ARBA00008766"/>
    </source>
</evidence>
<dbReference type="CDD" id="cd01085">
    <property type="entry name" value="APP"/>
    <property type="match status" value="1"/>
</dbReference>
<feature type="domain" description="Peptidase M24" evidence="4">
    <location>
        <begin position="321"/>
        <end position="530"/>
    </location>
</feature>
<dbReference type="Gene3D" id="3.90.230.10">
    <property type="entry name" value="Creatinase/methionine aminopeptidase superfamily"/>
    <property type="match status" value="1"/>
</dbReference>
<dbReference type="InterPro" id="IPR000994">
    <property type="entry name" value="Pept_M24"/>
</dbReference>
<dbReference type="FunFam" id="3.90.230.10:FF:000009">
    <property type="entry name" value="xaa-Pro aminopeptidase 2"/>
    <property type="match status" value="1"/>
</dbReference>
<dbReference type="InterPro" id="IPR050422">
    <property type="entry name" value="X-Pro_aminopeptidase_P"/>
</dbReference>
<evidence type="ECO:0000256" key="3">
    <source>
        <dbReference type="ARBA" id="ARBA00022801"/>
    </source>
</evidence>
<dbReference type="Pfam" id="PF16188">
    <property type="entry name" value="Peptidase_M24_C"/>
    <property type="match status" value="1"/>
</dbReference>
<gene>
    <name evidence="7" type="ORF">EYW49_08325</name>
</gene>
<evidence type="ECO:0000313" key="8">
    <source>
        <dbReference type="Proteomes" id="UP000292781"/>
    </source>
</evidence>
<keyword evidence="7" id="KW-0645">Protease</keyword>
<proteinExistence type="inferred from homology"/>
<dbReference type="GO" id="GO:0005737">
    <property type="term" value="C:cytoplasm"/>
    <property type="evidence" value="ECO:0007669"/>
    <property type="project" value="UniProtKB-ARBA"/>
</dbReference>
<evidence type="ECO:0000259" key="5">
    <source>
        <dbReference type="Pfam" id="PF01321"/>
    </source>
</evidence>
<dbReference type="InterPro" id="IPR000587">
    <property type="entry name" value="Creatinase_N"/>
</dbReference>
<accession>A0A4Q9VRW7</accession>
<name>A0A4Q9VRW7_9HYPH</name>
<comment type="caution">
    <text evidence="7">The sequence shown here is derived from an EMBL/GenBank/DDBJ whole genome shotgun (WGS) entry which is preliminary data.</text>
</comment>
<keyword evidence="2" id="KW-0479">Metal-binding</keyword>
<keyword evidence="3" id="KW-0378">Hydrolase</keyword>
<dbReference type="AlphaFoldDB" id="A0A4Q9VRW7"/>
<dbReference type="InterPro" id="IPR033740">
    <property type="entry name" value="Pept_M24B"/>
</dbReference>
<dbReference type="Pfam" id="PF00557">
    <property type="entry name" value="Peptidase_M24"/>
    <property type="match status" value="1"/>
</dbReference>
<reference evidence="7 8" key="1">
    <citation type="submission" date="2019-02" db="EMBL/GenBank/DDBJ databases">
        <title>Siculibacillus lacustris gen. nov., sp. nov., a new rosette-forming bacterium isolated from a freshwater crater lake (Lake St. Ana, Romania).</title>
        <authorList>
            <person name="Felfoldi T."/>
            <person name="Marton Z."/>
            <person name="Szabo A."/>
            <person name="Mentes A."/>
            <person name="Boka K."/>
            <person name="Marialigeti K."/>
            <person name="Mathe I."/>
            <person name="Koncz M."/>
            <person name="Schumann P."/>
            <person name="Toth E."/>
        </authorList>
    </citation>
    <scope>NUCLEOTIDE SEQUENCE [LARGE SCALE GENOMIC DNA]</scope>
    <source>
        <strain evidence="7 8">SA-279</strain>
    </source>
</reference>
<dbReference type="PANTHER" id="PTHR43763">
    <property type="entry name" value="XAA-PRO AMINOPEPTIDASE 1"/>
    <property type="match status" value="1"/>
</dbReference>
<dbReference type="OrthoDB" id="9806388at2"/>
<feature type="domain" description="Creatinase N-terminal" evidence="5">
    <location>
        <begin position="17"/>
        <end position="153"/>
    </location>
</feature>
<dbReference type="Pfam" id="PF01321">
    <property type="entry name" value="Creatinase_N"/>
    <property type="match status" value="1"/>
</dbReference>
<evidence type="ECO:0000256" key="2">
    <source>
        <dbReference type="ARBA" id="ARBA00022723"/>
    </source>
</evidence>
<sequence length="602" mass="63473">MFQTYDTPADPTLGAPRLARLRVEIARRGLAGFLVPRADEFQGEYVPPSAERLRWLTGFSGSAGAAVVLADEAALFVDGRYTLQAAAEADLTAFTLVDLVATPPQTWVASRLGAGDRLGFDPWLHTRAQIRRLAAALEPRGAELVAVDNLVDAIWDDRPAAPTGALSPQPLDLAGQSAAAKRTALSAHLTEIGADALLVVQPDSLAWAFNLRGRDVAHNPVPLAHAVVPRDGRPTLFVAPAKVDADLAATLRTELDLASPGDLLAALDALGAAGARVAIDPVWTPEILARRLEAAGAVLVEGDDPVILPKARKNAAEIAGARAAHVRDGAAMARFLAWFDAEGRFTDEIACAEKLEALRAEGGRLLDISFATIAAAGPDAALPHYHPTRAGNRAIDADGLFLIDSGGQYRDGTTDVTRTIAVGTPPAEMRRAFTLVLKGHIAIATARFPVGTTGAALDTLARIALWKAGHDFDHGTGHGVGSYLSVHEGPQRIAKSGTAALEPGMIVSNEPGFYAAGAFGIRIENLELVTPAEAIPGGDRPMLGFEVLTLVPIDRRLIDPALLAPEEIAWLDRYHARVRATILPLVDAVTAPWLIAATEPLA</sequence>
<protein>
    <submittedName>
        <fullName evidence="7">Aminopeptidase P family protein</fullName>
    </submittedName>
</protein>
<dbReference type="GO" id="GO:0070006">
    <property type="term" value="F:metalloaminopeptidase activity"/>
    <property type="evidence" value="ECO:0007669"/>
    <property type="project" value="InterPro"/>
</dbReference>